<dbReference type="AlphaFoldDB" id="A0ABD1BCU1"/>
<dbReference type="Proteomes" id="UP001558713">
    <property type="component" value="Unassembled WGS sequence"/>
</dbReference>
<protein>
    <submittedName>
        <fullName evidence="1">Uncharacterized protein</fullName>
    </submittedName>
</protein>
<proteinExistence type="predicted"/>
<gene>
    <name evidence="1" type="ORF">V5N11_025235</name>
</gene>
<keyword evidence="2" id="KW-1185">Reference proteome</keyword>
<accession>A0ABD1BCU1</accession>
<sequence>MGSTSFEYTVSSHPNAVNPLTAELMCAEVIQRRIRLETTSISLPDQSINHDTGFIPLYARNDVVCITRCPYGTTTFLSVTTLSR</sequence>
<dbReference type="EMBL" id="JBANAX010000259">
    <property type="protein sequence ID" value="KAL1216733.1"/>
    <property type="molecule type" value="Genomic_DNA"/>
</dbReference>
<evidence type="ECO:0000313" key="1">
    <source>
        <dbReference type="EMBL" id="KAL1216733.1"/>
    </source>
</evidence>
<reference evidence="1 2" key="1">
    <citation type="submission" date="2024-04" db="EMBL/GenBank/DDBJ databases">
        <title>Genome assembly C_amara_ONT_v2.</title>
        <authorList>
            <person name="Yant L."/>
            <person name="Moore C."/>
            <person name="Slenker M."/>
        </authorList>
    </citation>
    <scope>NUCLEOTIDE SEQUENCE [LARGE SCALE GENOMIC DNA]</scope>
    <source>
        <tissue evidence="1">Leaf</tissue>
    </source>
</reference>
<name>A0ABD1BCU1_CARAN</name>
<evidence type="ECO:0000313" key="2">
    <source>
        <dbReference type="Proteomes" id="UP001558713"/>
    </source>
</evidence>
<organism evidence="1 2">
    <name type="scientific">Cardamine amara subsp. amara</name>
    <dbReference type="NCBI Taxonomy" id="228776"/>
    <lineage>
        <taxon>Eukaryota</taxon>
        <taxon>Viridiplantae</taxon>
        <taxon>Streptophyta</taxon>
        <taxon>Embryophyta</taxon>
        <taxon>Tracheophyta</taxon>
        <taxon>Spermatophyta</taxon>
        <taxon>Magnoliopsida</taxon>
        <taxon>eudicotyledons</taxon>
        <taxon>Gunneridae</taxon>
        <taxon>Pentapetalae</taxon>
        <taxon>rosids</taxon>
        <taxon>malvids</taxon>
        <taxon>Brassicales</taxon>
        <taxon>Brassicaceae</taxon>
        <taxon>Cardamineae</taxon>
        <taxon>Cardamine</taxon>
    </lineage>
</organism>
<comment type="caution">
    <text evidence="1">The sequence shown here is derived from an EMBL/GenBank/DDBJ whole genome shotgun (WGS) entry which is preliminary data.</text>
</comment>